<evidence type="ECO:0000256" key="3">
    <source>
        <dbReference type="ARBA" id="ARBA00012733"/>
    </source>
</evidence>
<dbReference type="Gene3D" id="2.120.10.10">
    <property type="match status" value="1"/>
</dbReference>
<dbReference type="PANTHER" id="PTHR10628">
    <property type="entry name" value="SIALIDASE"/>
    <property type="match status" value="1"/>
</dbReference>
<evidence type="ECO:0000256" key="6">
    <source>
        <dbReference type="SAM" id="SignalP"/>
    </source>
</evidence>
<feature type="domain" description="Alpha-galactosidase NEW3" evidence="7">
    <location>
        <begin position="709"/>
        <end position="783"/>
    </location>
</feature>
<dbReference type="GO" id="GO:0004308">
    <property type="term" value="F:exo-alpha-sialidase activity"/>
    <property type="evidence" value="ECO:0007669"/>
    <property type="project" value="UniProtKB-EC"/>
</dbReference>
<dbReference type="Gene3D" id="2.60.40.3630">
    <property type="match status" value="1"/>
</dbReference>
<evidence type="ECO:0000256" key="1">
    <source>
        <dbReference type="ARBA" id="ARBA00000427"/>
    </source>
</evidence>
<dbReference type="PANTHER" id="PTHR10628:SF30">
    <property type="entry name" value="EXO-ALPHA-SIALIDASE"/>
    <property type="match status" value="1"/>
</dbReference>
<dbReference type="Pfam" id="PF13088">
    <property type="entry name" value="BNR_2"/>
    <property type="match status" value="1"/>
</dbReference>
<organism evidence="9 10">
    <name type="scientific">Bifidobacterium aerophilum</name>
    <dbReference type="NCBI Taxonomy" id="1798155"/>
    <lineage>
        <taxon>Bacteria</taxon>
        <taxon>Bacillati</taxon>
        <taxon>Actinomycetota</taxon>
        <taxon>Actinomycetes</taxon>
        <taxon>Bifidobacteriales</taxon>
        <taxon>Bifidobacteriaceae</taxon>
        <taxon>Bifidobacterium</taxon>
    </lineage>
</organism>
<feature type="transmembrane region" description="Helical" evidence="5">
    <location>
        <begin position="1048"/>
        <end position="1068"/>
    </location>
</feature>
<name>A0A6N9Z1Q5_9BIFI</name>
<evidence type="ECO:0000256" key="2">
    <source>
        <dbReference type="ARBA" id="ARBA00009348"/>
    </source>
</evidence>
<reference evidence="9 10" key="1">
    <citation type="submission" date="2019-10" db="EMBL/GenBank/DDBJ databases">
        <title>Bifidobacterium from non-human primates.</title>
        <authorList>
            <person name="Modesto M."/>
        </authorList>
    </citation>
    <scope>NUCLEOTIDE SEQUENCE [LARGE SCALE GENOMIC DNA]</scope>
    <source>
        <strain evidence="9 10">TRE17</strain>
    </source>
</reference>
<dbReference type="InterPro" id="IPR036278">
    <property type="entry name" value="Sialidase_sf"/>
</dbReference>
<dbReference type="Proteomes" id="UP000469194">
    <property type="component" value="Unassembled WGS sequence"/>
</dbReference>
<evidence type="ECO:0000259" key="8">
    <source>
        <dbReference type="Pfam" id="PF13088"/>
    </source>
</evidence>
<dbReference type="GO" id="GO:0009313">
    <property type="term" value="P:oligosaccharide catabolic process"/>
    <property type="evidence" value="ECO:0007669"/>
    <property type="project" value="TreeGrafter"/>
</dbReference>
<dbReference type="CDD" id="cd15482">
    <property type="entry name" value="Sialidase_non-viral"/>
    <property type="match status" value="1"/>
</dbReference>
<feature type="compositionally biased region" description="Basic and acidic residues" evidence="4">
    <location>
        <begin position="1003"/>
        <end position="1022"/>
    </location>
</feature>
<evidence type="ECO:0000256" key="4">
    <source>
        <dbReference type="SAM" id="MobiDB-lite"/>
    </source>
</evidence>
<proteinExistence type="inferred from homology"/>
<keyword evidence="5" id="KW-0472">Membrane</keyword>
<evidence type="ECO:0000259" key="7">
    <source>
        <dbReference type="Pfam" id="PF10633"/>
    </source>
</evidence>
<dbReference type="InterPro" id="IPR026856">
    <property type="entry name" value="Sialidase_fam"/>
</dbReference>
<feature type="signal peptide" evidence="6">
    <location>
        <begin position="1"/>
        <end position="41"/>
    </location>
</feature>
<gene>
    <name evidence="9" type="ORF">GFD25_00760</name>
</gene>
<keyword evidence="6" id="KW-0732">Signal</keyword>
<feature type="chain" id="PRO_5039487972" description="exo-alpha-sialidase" evidence="6">
    <location>
        <begin position="42"/>
        <end position="1073"/>
    </location>
</feature>
<comment type="caution">
    <text evidence="9">The sequence shown here is derived from an EMBL/GenBank/DDBJ whole genome shotgun (WGS) entry which is preliminary data.</text>
</comment>
<dbReference type="InterPro" id="IPR011040">
    <property type="entry name" value="Sialidase"/>
</dbReference>
<feature type="domain" description="Sialidase" evidence="8">
    <location>
        <begin position="376"/>
        <end position="664"/>
    </location>
</feature>
<dbReference type="AlphaFoldDB" id="A0A6N9Z1Q5"/>
<accession>A0A6N9Z1Q5</accession>
<keyword evidence="10" id="KW-1185">Reference proteome</keyword>
<sequence length="1073" mass="114338">MEKRNFMAHSRAAHAARTNPIKRLWALIVATAMLIILPAGAMTAAAADPIPDENSTSGTYMKLTLTRTDNLGESVSVGATLTYDISYENIGDKVFTVYPTESNLSGVLDASTAGHPVCRWRNLGIGTTQSCSGKATHVVTEADKTAGGFTPTFTAVATTNADAKPTAADTLQTVTVTSSKVTVTTPDPNAKYLTVTATRVDGLGENLTVGQKIRYKFEYTNTSDRQIAVYPKDSNLTNTDVTATANCRIGTLAAKGTSQCDNTNLAYHTISAEDVIKGTFTPTTLFQATTDREGGTVLQDNIVVTSTPVTIKAADKDEASIAKAYKDGESRYLAKARQLGANESYRIPAIAETNIGRMLTAWDLRPVGGDAPNPNSIVMRYSDDQGKSWSALKMVAEGRNTTSRHGYSDPSFMVDRETGTIFLFFVKSYNAGFANSQVGVDPTNRNVLQAAVTKSTDNGETWSEPQIITDQVTAGHETTWKSRFATSGAGIQLKYGAHKGRLIQQFAVKPATGSINYAVSIYSDDHGDSWKVGGVIDSTNMDENKVVELSNGDVMVNARPGTAGYRKIAISHDGGQTYGAVTEDKQLPDPNNNAHILRAYPNAPENSAKAKILLFSGPQANNVGRKNGVVRISFDDGKTWSSGKLYKSESMAYSVTTVLQDGSYAMLYEGDWVNGSGVDSHEMMYLPFSMAWLGYLDVTATADAASVTEGGKTVTVPVTVKNNSSDDYTMLKAAIADLPTGWTADDATVEGGLEAGKTATVDVTVHVPDSAQSGQKVTGTIKFTGTYANGVNVSATGTTPMDNDTLSSFDDSTVDINVTEKEPEPVAPTIEKITADAKDQYKVGEKFTDLKVFATMSDKNIKELASDEYTVKAVDAEGNEVSLTEPFAKAGTFEVTVTSTADPKATATFEIVVADLTPTPTPTIDSIGASAKSKYTVGETFGELTVTAFMSDDTEQPVELKDVTVTASYLDAGGEVDLSKPFERAGEVQVVVRLKADPSKEDTFKVTVKAKDTTPVDPHPEPEPEPEQPSTPTTPVKKPALSNTGSSIATMVIAVIAMTAAAGMMTVIRRRRA</sequence>
<dbReference type="EMBL" id="WHZW01000001">
    <property type="protein sequence ID" value="NEG88557.1"/>
    <property type="molecule type" value="Genomic_DNA"/>
</dbReference>
<dbReference type="GO" id="GO:0006689">
    <property type="term" value="P:ganglioside catabolic process"/>
    <property type="evidence" value="ECO:0007669"/>
    <property type="project" value="TreeGrafter"/>
</dbReference>
<evidence type="ECO:0000313" key="9">
    <source>
        <dbReference type="EMBL" id="NEG88557.1"/>
    </source>
</evidence>
<feature type="region of interest" description="Disordered" evidence="4">
    <location>
        <begin position="1003"/>
        <end position="1042"/>
    </location>
</feature>
<evidence type="ECO:0000256" key="5">
    <source>
        <dbReference type="SAM" id="Phobius"/>
    </source>
</evidence>
<dbReference type="GO" id="GO:0016020">
    <property type="term" value="C:membrane"/>
    <property type="evidence" value="ECO:0007669"/>
    <property type="project" value="TreeGrafter"/>
</dbReference>
<comment type="similarity">
    <text evidence="2">Belongs to the glycosyl hydrolase 33 family.</text>
</comment>
<comment type="catalytic activity">
    <reaction evidence="1">
        <text>Hydrolysis of alpha-(2-&gt;3)-, alpha-(2-&gt;6)-, alpha-(2-&gt;8)- glycosidic linkages of terminal sialic acid residues in oligosaccharides, glycoproteins, glycolipids, colominic acid and synthetic substrates.</text>
        <dbReference type="EC" id="3.2.1.18"/>
    </reaction>
</comment>
<evidence type="ECO:0000313" key="10">
    <source>
        <dbReference type="Proteomes" id="UP000469194"/>
    </source>
</evidence>
<protein>
    <recommendedName>
        <fullName evidence="3">exo-alpha-sialidase</fullName>
        <ecNumber evidence="3">3.2.1.18</ecNumber>
    </recommendedName>
</protein>
<keyword evidence="5" id="KW-0812">Transmembrane</keyword>
<dbReference type="SUPFAM" id="SSF50939">
    <property type="entry name" value="Sialidases"/>
    <property type="match status" value="1"/>
</dbReference>
<dbReference type="Pfam" id="PF10633">
    <property type="entry name" value="NPCBM_assoc"/>
    <property type="match status" value="1"/>
</dbReference>
<dbReference type="InterPro" id="IPR018905">
    <property type="entry name" value="A-galactase_NEW3"/>
</dbReference>
<keyword evidence="5" id="KW-1133">Transmembrane helix</keyword>
<dbReference type="GO" id="GO:0005737">
    <property type="term" value="C:cytoplasm"/>
    <property type="evidence" value="ECO:0007669"/>
    <property type="project" value="TreeGrafter"/>
</dbReference>
<dbReference type="EC" id="3.2.1.18" evidence="3"/>